<feature type="transmembrane region" description="Helical" evidence="1">
    <location>
        <begin position="12"/>
        <end position="32"/>
    </location>
</feature>
<dbReference type="InterPro" id="IPR013783">
    <property type="entry name" value="Ig-like_fold"/>
</dbReference>
<organism evidence="2 3">
    <name type="scientific">Berkelbacteria bacterium GW2011_GWA2_35_9</name>
    <dbReference type="NCBI Taxonomy" id="1618333"/>
    <lineage>
        <taxon>Bacteria</taxon>
        <taxon>Candidatus Berkelbacteria</taxon>
    </lineage>
</organism>
<evidence type="ECO:0000256" key="1">
    <source>
        <dbReference type="SAM" id="Phobius"/>
    </source>
</evidence>
<name>A0A0G0DG78_9BACT</name>
<evidence type="ECO:0000313" key="2">
    <source>
        <dbReference type="EMBL" id="KKP87766.1"/>
    </source>
</evidence>
<keyword evidence="1" id="KW-0812">Transmembrane</keyword>
<dbReference type="Gene3D" id="2.60.40.10">
    <property type="entry name" value="Immunoglobulins"/>
    <property type="match status" value="1"/>
</dbReference>
<dbReference type="EMBL" id="LBRB01000032">
    <property type="protein sequence ID" value="KKP87766.1"/>
    <property type="molecule type" value="Genomic_DNA"/>
</dbReference>
<dbReference type="Proteomes" id="UP000034316">
    <property type="component" value="Unassembled WGS sequence"/>
</dbReference>
<gene>
    <name evidence="2" type="ORF">UR93_C0032G0002</name>
</gene>
<keyword evidence="1" id="KW-0472">Membrane</keyword>
<protein>
    <submittedName>
        <fullName evidence="2">Uncharacterized protein</fullName>
    </submittedName>
</protein>
<reference evidence="2 3" key="1">
    <citation type="journal article" date="2015" name="Nature">
        <title>rRNA introns, odd ribosomes, and small enigmatic genomes across a large radiation of phyla.</title>
        <authorList>
            <person name="Brown C.T."/>
            <person name="Hug L.A."/>
            <person name="Thomas B.C."/>
            <person name="Sharon I."/>
            <person name="Castelle C.J."/>
            <person name="Singh A."/>
            <person name="Wilkins M.J."/>
            <person name="Williams K.H."/>
            <person name="Banfield J.F."/>
        </authorList>
    </citation>
    <scope>NUCLEOTIDE SEQUENCE [LARGE SCALE GENOMIC DNA]</scope>
</reference>
<keyword evidence="1" id="KW-1133">Transmembrane helix</keyword>
<sequence length="251" mass="27144">MKTTTTISKFRVNKIIAGSIVLLALAVVAIALRNQPSADVVAQEGKVKIYVDKGDEYAGKLFSVSFGSKYIPVSNTGDTQEVTLQPGVYSTEIFDEEEFRYSHSGGRSVEIKSGETTYLDLTDLSKGDKLAYVENAQTQGPPPPANTPSTITFISPTEQAIGGDNKLTITLPKSKTKATGNLTVQVQDKEGVKKVEWSYNGSTPLELKKTTKNAQAYYTTKATFLKGTSNVKITATDNSGQTTDRILTLEL</sequence>
<comment type="caution">
    <text evidence="2">The sequence shown here is derived from an EMBL/GenBank/DDBJ whole genome shotgun (WGS) entry which is preliminary data.</text>
</comment>
<dbReference type="STRING" id="1618333.UR93_C0032G0002"/>
<dbReference type="AlphaFoldDB" id="A0A0G0DG78"/>
<accession>A0A0G0DG78</accession>
<proteinExistence type="predicted"/>
<evidence type="ECO:0000313" key="3">
    <source>
        <dbReference type="Proteomes" id="UP000034316"/>
    </source>
</evidence>